<gene>
    <name evidence="2" type="ORF">Fot_28735</name>
</gene>
<comment type="caution">
    <text evidence="2">The sequence shown here is derived from an EMBL/GenBank/DDBJ whole genome shotgun (WGS) entry which is preliminary data.</text>
</comment>
<sequence>MLDTTSSFRSTSSSPSTENLPPIRIHVQENQKVGGLKIEEQSQHINFGVVGVGVNFNLPQKQEDVGGFVTTGVTASTAVLGVRWWLAVSMPIGFSQMMRDGQQQFSQFQ</sequence>
<accession>A0ABD1TPZ1</accession>
<dbReference type="AlphaFoldDB" id="A0ABD1TPZ1"/>
<proteinExistence type="predicted"/>
<keyword evidence="3" id="KW-1185">Reference proteome</keyword>
<organism evidence="2 3">
    <name type="scientific">Forsythia ovata</name>
    <dbReference type="NCBI Taxonomy" id="205694"/>
    <lineage>
        <taxon>Eukaryota</taxon>
        <taxon>Viridiplantae</taxon>
        <taxon>Streptophyta</taxon>
        <taxon>Embryophyta</taxon>
        <taxon>Tracheophyta</taxon>
        <taxon>Spermatophyta</taxon>
        <taxon>Magnoliopsida</taxon>
        <taxon>eudicotyledons</taxon>
        <taxon>Gunneridae</taxon>
        <taxon>Pentapetalae</taxon>
        <taxon>asterids</taxon>
        <taxon>lamiids</taxon>
        <taxon>Lamiales</taxon>
        <taxon>Oleaceae</taxon>
        <taxon>Forsythieae</taxon>
        <taxon>Forsythia</taxon>
    </lineage>
</organism>
<evidence type="ECO:0000313" key="2">
    <source>
        <dbReference type="EMBL" id="KAL2514764.1"/>
    </source>
</evidence>
<reference evidence="3" key="1">
    <citation type="submission" date="2024-07" db="EMBL/GenBank/DDBJ databases">
        <title>Two chromosome-level genome assemblies of Korean endemic species Abeliophyllum distichum and Forsythia ovata (Oleaceae).</title>
        <authorList>
            <person name="Jang H."/>
        </authorList>
    </citation>
    <scope>NUCLEOTIDE SEQUENCE [LARGE SCALE GENOMIC DNA]</scope>
</reference>
<evidence type="ECO:0000256" key="1">
    <source>
        <dbReference type="SAM" id="MobiDB-lite"/>
    </source>
</evidence>
<feature type="region of interest" description="Disordered" evidence="1">
    <location>
        <begin position="1"/>
        <end position="25"/>
    </location>
</feature>
<feature type="compositionally biased region" description="Low complexity" evidence="1">
    <location>
        <begin position="1"/>
        <end position="17"/>
    </location>
</feature>
<protein>
    <submittedName>
        <fullName evidence="2">PB1 domain-containing protein</fullName>
    </submittedName>
</protein>
<evidence type="ECO:0000313" key="3">
    <source>
        <dbReference type="Proteomes" id="UP001604277"/>
    </source>
</evidence>
<dbReference type="EMBL" id="JBFOLJ010000008">
    <property type="protein sequence ID" value="KAL2514764.1"/>
    <property type="molecule type" value="Genomic_DNA"/>
</dbReference>
<name>A0ABD1TPZ1_9LAMI</name>
<dbReference type="Proteomes" id="UP001604277">
    <property type="component" value="Unassembled WGS sequence"/>
</dbReference>